<dbReference type="InterPro" id="IPR001367">
    <property type="entry name" value="Fe_dep_repressor"/>
</dbReference>
<dbReference type="GO" id="GO:0046914">
    <property type="term" value="F:transition metal ion binding"/>
    <property type="evidence" value="ECO:0007669"/>
    <property type="project" value="InterPro"/>
</dbReference>
<proteinExistence type="predicted"/>
<dbReference type="Proteomes" id="UP000003639">
    <property type="component" value="Unassembled WGS sequence"/>
</dbReference>
<feature type="domain" description="Iron dependent repressor metal binding and dimerisation" evidence="1">
    <location>
        <begin position="10"/>
        <end position="63"/>
    </location>
</feature>
<dbReference type="Gene3D" id="1.10.60.10">
    <property type="entry name" value="Iron dependent repressor, metal binding and dimerisation domain"/>
    <property type="match status" value="1"/>
</dbReference>
<gene>
    <name evidence="2" type="ORF">BACCAP_01261</name>
</gene>
<dbReference type="SMART" id="SM00529">
    <property type="entry name" value="HTH_DTXR"/>
    <property type="match status" value="1"/>
</dbReference>
<dbReference type="InterPro" id="IPR036421">
    <property type="entry name" value="Fe_dep_repressor_sf"/>
</dbReference>
<dbReference type="InterPro" id="IPR050536">
    <property type="entry name" value="DtxR_MntR_Metal-Reg"/>
</dbReference>
<dbReference type="EMBL" id="AAXG02000009">
    <property type="protein sequence ID" value="EDN00909.1"/>
    <property type="molecule type" value="Genomic_DNA"/>
</dbReference>
<organism evidence="2 3">
    <name type="scientific">Pseudoflavonifractor capillosus ATCC 29799</name>
    <dbReference type="NCBI Taxonomy" id="411467"/>
    <lineage>
        <taxon>Bacteria</taxon>
        <taxon>Bacillati</taxon>
        <taxon>Bacillota</taxon>
        <taxon>Clostridia</taxon>
        <taxon>Eubacteriales</taxon>
        <taxon>Oscillospiraceae</taxon>
        <taxon>Pseudoflavonifractor</taxon>
    </lineage>
</organism>
<evidence type="ECO:0000259" key="1">
    <source>
        <dbReference type="Pfam" id="PF02742"/>
    </source>
</evidence>
<keyword evidence="3" id="KW-1185">Reference proteome</keyword>
<dbReference type="STRING" id="411467.BACCAP_01261"/>
<evidence type="ECO:0000313" key="3">
    <source>
        <dbReference type="Proteomes" id="UP000003639"/>
    </source>
</evidence>
<dbReference type="GO" id="GO:0003700">
    <property type="term" value="F:DNA-binding transcription factor activity"/>
    <property type="evidence" value="ECO:0007669"/>
    <property type="project" value="InterPro"/>
</dbReference>
<dbReference type="AlphaFoldDB" id="A6NST2"/>
<reference evidence="2 3" key="1">
    <citation type="submission" date="2007-04" db="EMBL/GenBank/DDBJ databases">
        <authorList>
            <person name="Fulton L."/>
            <person name="Clifton S."/>
            <person name="Fulton B."/>
            <person name="Xu J."/>
            <person name="Minx P."/>
            <person name="Pepin K.H."/>
            <person name="Johnson M."/>
            <person name="Thiruvilangam P."/>
            <person name="Bhonagiri V."/>
            <person name="Nash W.E."/>
            <person name="Mardis E.R."/>
            <person name="Wilson R.K."/>
        </authorList>
    </citation>
    <scope>NUCLEOTIDE SEQUENCE [LARGE SCALE GENOMIC DNA]</scope>
    <source>
        <strain evidence="2 3">ATCC 29799</strain>
    </source>
</reference>
<dbReference type="Pfam" id="PF02742">
    <property type="entry name" value="Fe_dep_repr_C"/>
    <property type="match status" value="1"/>
</dbReference>
<dbReference type="PANTHER" id="PTHR33238:SF7">
    <property type="entry name" value="IRON-DEPENDENT TRANSCRIPTIONAL REGULATOR"/>
    <property type="match status" value="1"/>
</dbReference>
<name>A6NST2_9FIRM</name>
<dbReference type="PANTHER" id="PTHR33238">
    <property type="entry name" value="IRON (METAL) DEPENDENT REPRESSOR, DTXR FAMILY"/>
    <property type="match status" value="1"/>
</dbReference>
<dbReference type="eggNOG" id="COG1321">
    <property type="taxonomic scope" value="Bacteria"/>
</dbReference>
<reference evidence="2 3" key="2">
    <citation type="submission" date="2007-06" db="EMBL/GenBank/DDBJ databases">
        <title>Draft genome sequence of Pseudoflavonifractor capillosus ATCC 29799.</title>
        <authorList>
            <person name="Sudarsanam P."/>
            <person name="Ley R."/>
            <person name="Guruge J."/>
            <person name="Turnbaugh P.J."/>
            <person name="Mahowald M."/>
            <person name="Liep D."/>
            <person name="Gordon J."/>
        </authorList>
    </citation>
    <scope>NUCLEOTIDE SEQUENCE [LARGE SCALE GENOMIC DNA]</scope>
    <source>
        <strain evidence="2 3">ATCC 29799</strain>
    </source>
</reference>
<dbReference type="GO" id="GO:0046983">
    <property type="term" value="F:protein dimerization activity"/>
    <property type="evidence" value="ECO:0007669"/>
    <property type="project" value="InterPro"/>
</dbReference>
<comment type="caution">
    <text evidence="2">The sequence shown here is derived from an EMBL/GenBank/DDBJ whole genome shotgun (WGS) entry which is preliminary data.</text>
</comment>
<evidence type="ECO:0000313" key="2">
    <source>
        <dbReference type="EMBL" id="EDN00909.1"/>
    </source>
</evidence>
<dbReference type="SUPFAM" id="SSF47979">
    <property type="entry name" value="Iron-dependent repressor protein, dimerization domain"/>
    <property type="match status" value="1"/>
</dbReference>
<accession>A6NST2</accession>
<protein>
    <submittedName>
        <fullName evidence="2">Iron dependent repressor, metal binding and dimerization domain protein</fullName>
    </submittedName>
</protein>
<dbReference type="InterPro" id="IPR022689">
    <property type="entry name" value="Iron_dep_repressor"/>
</dbReference>
<sequence>MDDKRALHLTDKGLELAQIVEERHQVLCDLLIGLGVSADIASNDACRMEHAISDESFRALKSLTQ</sequence>